<evidence type="ECO:0000313" key="4">
    <source>
        <dbReference type="Proteomes" id="UP000486601"/>
    </source>
</evidence>
<gene>
    <name evidence="3" type="ORF">FDF70_12485</name>
</gene>
<keyword evidence="1 2" id="KW-0732">Signal</keyword>
<reference evidence="3 4" key="1">
    <citation type="submission" date="2019-04" db="EMBL/GenBank/DDBJ databases">
        <title>Genome sequencing of Clostridium botulinum Groups I-IV and Clostridium butyricum.</title>
        <authorList>
            <person name="Brunt J."/>
            <person name="Van Vliet A.H.M."/>
            <person name="Stringer S.C."/>
            <person name="Carter A.T."/>
            <person name="Peck M.W."/>
        </authorList>
    </citation>
    <scope>NUCLEOTIDE SEQUENCE [LARGE SCALE GENOMIC DNA]</scope>
    <source>
        <strain evidence="3 4">IFR 18/108</strain>
    </source>
</reference>
<evidence type="ECO:0000313" key="3">
    <source>
        <dbReference type="EMBL" id="NFR62277.1"/>
    </source>
</evidence>
<accession>A0A7X5PAT3</accession>
<dbReference type="PANTHER" id="PTHR30032:SF8">
    <property type="entry name" value="GERMINATION-SPECIFIC N-ACETYLMURAMOYL-L-ALANINE AMIDASE"/>
    <property type="match status" value="1"/>
</dbReference>
<dbReference type="InterPro" id="IPR014755">
    <property type="entry name" value="Cu-Rt/internalin_Ig-like"/>
</dbReference>
<dbReference type="Pfam" id="PF04122">
    <property type="entry name" value="CW_binding_2"/>
    <property type="match status" value="3"/>
</dbReference>
<dbReference type="RefSeq" id="WP_040109012.1">
    <property type="nucleotide sequence ID" value="NZ_JACBEA010000019.1"/>
</dbReference>
<comment type="caution">
    <text evidence="3">The sequence shown here is derived from an EMBL/GenBank/DDBJ whole genome shotgun (WGS) entry which is preliminary data.</text>
</comment>
<proteinExistence type="predicted"/>
<evidence type="ECO:0000256" key="1">
    <source>
        <dbReference type="ARBA" id="ARBA00022729"/>
    </source>
</evidence>
<dbReference type="Gene3D" id="3.40.50.12090">
    <property type="match status" value="2"/>
</dbReference>
<dbReference type="Gene3D" id="2.60.40.1220">
    <property type="match status" value="3"/>
</dbReference>
<dbReference type="AlphaFoldDB" id="A0A7X5PAT3"/>
<evidence type="ECO:0000256" key="2">
    <source>
        <dbReference type="SAM" id="SignalP"/>
    </source>
</evidence>
<dbReference type="Proteomes" id="UP000486601">
    <property type="component" value="Unassembled WGS sequence"/>
</dbReference>
<feature type="signal peptide" evidence="2">
    <location>
        <begin position="1"/>
        <end position="25"/>
    </location>
</feature>
<dbReference type="InterPro" id="IPR007253">
    <property type="entry name" value="Cell_wall-bd_2"/>
</dbReference>
<name>A0A7X5PAT3_CLOSG</name>
<dbReference type="EMBL" id="SXCS01000007">
    <property type="protein sequence ID" value="NFR62277.1"/>
    <property type="molecule type" value="Genomic_DNA"/>
</dbReference>
<organism evidence="3 4">
    <name type="scientific">Clostridium sporogenes</name>
    <dbReference type="NCBI Taxonomy" id="1509"/>
    <lineage>
        <taxon>Bacteria</taxon>
        <taxon>Bacillati</taxon>
        <taxon>Bacillota</taxon>
        <taxon>Clostridia</taxon>
        <taxon>Eubacteriales</taxon>
        <taxon>Clostridiaceae</taxon>
        <taxon>Clostridium</taxon>
    </lineage>
</organism>
<dbReference type="InterPro" id="IPR051922">
    <property type="entry name" value="Bact_Sporulation_Assoc"/>
</dbReference>
<protein>
    <submittedName>
        <fullName evidence="3">Cell wall-binding repeat 2 family protein</fullName>
    </submittedName>
</protein>
<dbReference type="PANTHER" id="PTHR30032">
    <property type="entry name" value="N-ACETYLMURAMOYL-L-ALANINE AMIDASE-RELATED"/>
    <property type="match status" value="1"/>
</dbReference>
<sequence>MKKTSKALASTAALCLVLSTSSVFAAENTAVAPERLSGANRVDTAVKIAEKSFNEAWKGQGNAILSAAADANLVDSLAVAPLSYQLKAPILLNDAKDSINADTLKALKANNVKTVYIATGEGVISNKAKAQLEKEGFKVERLGGKNRYETAKNILDTFKKNGGDTKNVALVSGNGLADALSVAPEAARKGMPILLTDGKDAVAANLAEVAKAADTVYAIGGNGIISDALVQQLKADRVSGHSRYETNAAVIKKFAGDKEFSKIYLGNGQDGHLVDSLTGSVLAAQSGSPIVLADKNLADATKDALKGKVSDQTGVVALGGEAVVSDNLVKEVTNIANESPEYVAAEKAVKAYEDAKITTAEEITAAKALKAPAVKAIEAVKDQAQKDALNARIAAKDKAIEEAEAKLGFKVESVNAINATQVEVKFNTAIDKNDIDGKVKIDGLTFTSAVLSEDGKVLTLTANAAIDVKNATVVVDPIKTKADANVKTEKYVGLFNYKDEVAPTIVSVEAKTNGTVATEMTVKVSEPVKTGALAKVDGSYVSIDFAGKDKATIKGVSLDAGKAHTLELINLEDLAGNKVVSTSANFNVSVDSVAPTATITAQGDKEILVTFNKSMDEDSVKAALANGSVKDEALANVTTDAVKVVPDTESKQFVISITEPNIFANKDSRIFTVVLPKTIKDKLGNEFVATTQKVTLTKDTVKPVATGYSVVKDSDGKVKAIEITFSEGLKAANDNAVAFGSVVDENGVLDTKTFVDFKSKAIVAGDKKVVFESAAAKEINGKYAISFGKDLVSDLAETENKSDAFNYTIDFGKTETETTFELEKTKLPSAVNNVITVTFQEAVKGGAVAGSATDLANYTLAGKPLPAGTTITLDETQKVATIKLPAESIEKDDKAAIFTVANIKNVAGIKTLKTYTGTVDVKDNVNPQLKSAKVVDNKTIILTYDEDMNELDKAKVGKEFEIKEGQEVKQLKDEELQASKVEGFKNQIKLTVSKTTGGNAEIPEALPTALTLDGGLTIGFEAGTGANLNGTKFVLGTIADGTTTTVTYDEATKTFTINGDFDNTTNSGMANVGEIQQALRSATGAPDAAKYITVTGTVTEFKSTPTEKEVSGGVTYVPGSAGTSEALDLTKDLTIKALVDDKKDGSTIDITDLAGNGQKASDKAITITVAK</sequence>
<feature type="chain" id="PRO_5031513897" evidence="2">
    <location>
        <begin position="26"/>
        <end position="1171"/>
    </location>
</feature>